<feature type="region of interest" description="Disordered" evidence="1">
    <location>
        <begin position="192"/>
        <end position="235"/>
    </location>
</feature>
<sequence>MPVTLLHSLFRTRALSLHSSALSDSDTEFTASLANHTDFAIHWDITTVTARETRAWLCERYASLSSGTVPLSSGTVDEILRLFAPAPTLSAGTFVQAASRPSPSPTCCPAQTHKPLPPDPAPSPEARAAAAFPCTPPHADQQRRIVLWLLQCLCVRVLPRVVAPASSPSPAPVRKAHTYSASMSALAMYPYSDSGSSAPPSPVRAVSRDAAPAHPVQPQPVPPPASPPASPPTAHVRLHRHTPAACTCARTRPVPVRRHRAGRPPAHGAPHARHVHAVPQLSRGGRSGRPHSRRIVFDTTPTLPRARVRAHGVGRPLSALGVVHLFQRRSLSRQWNEDFPALRTEGGLPGSESAGIVAFIRERLVAVGDDPRTRRIWGSDISGVRQLCNSADTSLPTIVEAF</sequence>
<reference evidence="2" key="1">
    <citation type="submission" date="2023-03" db="EMBL/GenBank/DDBJ databases">
        <title>Massive genome expansion in bonnet fungi (Mycena s.s.) driven by repeated elements and novel gene families across ecological guilds.</title>
        <authorList>
            <consortium name="Lawrence Berkeley National Laboratory"/>
            <person name="Harder C.B."/>
            <person name="Miyauchi S."/>
            <person name="Viragh M."/>
            <person name="Kuo A."/>
            <person name="Thoen E."/>
            <person name="Andreopoulos B."/>
            <person name="Lu D."/>
            <person name="Skrede I."/>
            <person name="Drula E."/>
            <person name="Henrissat B."/>
            <person name="Morin E."/>
            <person name="Kohler A."/>
            <person name="Barry K."/>
            <person name="LaButti K."/>
            <person name="Morin E."/>
            <person name="Salamov A."/>
            <person name="Lipzen A."/>
            <person name="Mereny Z."/>
            <person name="Hegedus B."/>
            <person name="Baldrian P."/>
            <person name="Stursova M."/>
            <person name="Weitz H."/>
            <person name="Taylor A."/>
            <person name="Grigoriev I.V."/>
            <person name="Nagy L.G."/>
            <person name="Martin F."/>
            <person name="Kauserud H."/>
        </authorList>
    </citation>
    <scope>NUCLEOTIDE SEQUENCE</scope>
    <source>
        <strain evidence="2">9144</strain>
    </source>
</reference>
<comment type="caution">
    <text evidence="2">The sequence shown here is derived from an EMBL/GenBank/DDBJ whole genome shotgun (WGS) entry which is preliminary data.</text>
</comment>
<evidence type="ECO:0000313" key="3">
    <source>
        <dbReference type="Proteomes" id="UP001219525"/>
    </source>
</evidence>
<feature type="compositionally biased region" description="Low complexity" evidence="1">
    <location>
        <begin position="124"/>
        <end position="133"/>
    </location>
</feature>
<keyword evidence="3" id="KW-1185">Reference proteome</keyword>
<dbReference type="EMBL" id="JARJCW010000033">
    <property type="protein sequence ID" value="KAJ7208617.1"/>
    <property type="molecule type" value="Genomic_DNA"/>
</dbReference>
<name>A0AAD6Y9G7_9AGAR</name>
<gene>
    <name evidence="2" type="ORF">GGX14DRAFT_566833</name>
</gene>
<dbReference type="AlphaFoldDB" id="A0AAD6Y9G7"/>
<accession>A0AAD6Y9G7</accession>
<dbReference type="Proteomes" id="UP001219525">
    <property type="component" value="Unassembled WGS sequence"/>
</dbReference>
<evidence type="ECO:0000256" key="1">
    <source>
        <dbReference type="SAM" id="MobiDB-lite"/>
    </source>
</evidence>
<organism evidence="2 3">
    <name type="scientific">Mycena pura</name>
    <dbReference type="NCBI Taxonomy" id="153505"/>
    <lineage>
        <taxon>Eukaryota</taxon>
        <taxon>Fungi</taxon>
        <taxon>Dikarya</taxon>
        <taxon>Basidiomycota</taxon>
        <taxon>Agaricomycotina</taxon>
        <taxon>Agaricomycetes</taxon>
        <taxon>Agaricomycetidae</taxon>
        <taxon>Agaricales</taxon>
        <taxon>Marasmiineae</taxon>
        <taxon>Mycenaceae</taxon>
        <taxon>Mycena</taxon>
    </lineage>
</organism>
<evidence type="ECO:0000313" key="2">
    <source>
        <dbReference type="EMBL" id="KAJ7208617.1"/>
    </source>
</evidence>
<feature type="compositionally biased region" description="Low complexity" evidence="1">
    <location>
        <begin position="203"/>
        <end position="214"/>
    </location>
</feature>
<proteinExistence type="predicted"/>
<feature type="region of interest" description="Disordered" evidence="1">
    <location>
        <begin position="102"/>
        <end position="135"/>
    </location>
</feature>
<protein>
    <submittedName>
        <fullName evidence="2">Uncharacterized protein</fullName>
    </submittedName>
</protein>
<feature type="compositionally biased region" description="Pro residues" evidence="1">
    <location>
        <begin position="215"/>
        <end position="231"/>
    </location>
</feature>